<accession>A0ABT6BJZ5</accession>
<proteinExistence type="predicted"/>
<comment type="caution">
    <text evidence="2">The sequence shown here is derived from an EMBL/GenBank/DDBJ whole genome shotgun (WGS) entry which is preliminary data.</text>
</comment>
<reference evidence="2 3" key="1">
    <citation type="journal article" date="2024" name="Curr. Microbiol.">
        <title>Luteibacter sahnii sp. nov., A Novel Yellow-Colored Xanthomonadin Pigment Producing Probiotic Bacterium from Healthy Rice Seed Microbiome.</title>
        <authorList>
            <person name="Jaiswal G."/>
            <person name="Rana R."/>
            <person name="Nayak P.K."/>
            <person name="Chouhan R."/>
            <person name="Gandhi S.G."/>
            <person name="Patel H.K."/>
            <person name="Patil P.B."/>
        </authorList>
    </citation>
    <scope>NUCLEOTIDE SEQUENCE [LARGE SCALE GENOMIC DNA]</scope>
    <source>
        <strain evidence="2 3">PPL201</strain>
    </source>
</reference>
<evidence type="ECO:0000313" key="2">
    <source>
        <dbReference type="EMBL" id="MDF4026937.1"/>
    </source>
</evidence>
<protein>
    <submittedName>
        <fullName evidence="2">DUF262 domain-containing protein</fullName>
    </submittedName>
</protein>
<gene>
    <name evidence="2" type="ORF">P3W24_18335</name>
</gene>
<evidence type="ECO:0000313" key="3">
    <source>
        <dbReference type="Proteomes" id="UP001528850"/>
    </source>
</evidence>
<dbReference type="InterPro" id="IPR004919">
    <property type="entry name" value="GmrSD_N"/>
</dbReference>
<feature type="domain" description="GmrSD restriction endonucleases N-terminal" evidence="1">
    <location>
        <begin position="51"/>
        <end position="195"/>
    </location>
</feature>
<evidence type="ECO:0000259" key="1">
    <source>
        <dbReference type="Pfam" id="PF03235"/>
    </source>
</evidence>
<keyword evidence="3" id="KW-1185">Reference proteome</keyword>
<dbReference type="Pfam" id="PF03235">
    <property type="entry name" value="GmrSD_N"/>
    <property type="match status" value="1"/>
</dbReference>
<dbReference type="PANTHER" id="PTHR39639:SF1">
    <property type="entry name" value="DUF262 DOMAIN-CONTAINING PROTEIN"/>
    <property type="match status" value="1"/>
</dbReference>
<sequence length="364" mass="41268">MAVSEQVAESQESFQTEDVAEPVPPADIVAYNELRSCADLVRLHASGKLEIQPDFQREVVWASNDRTRFIDSLVKQLPIPSMCFSLDYKTQKWKVIDGLQRMSSIIGFLSGPVMKLTDLADIHPSLRGTTNDTLRKGTEEERRLYALVEDVSIPVTVIRCDYTQQSHMRYLFTIFHRLNSGGVRLTNQEIRNCIYTGPFNDFLKKFDKESQDWKAVARRIWGSMDRFRSIEVLLRVLAFGEKQEAYDGNLARFLNDYMQTHAMAKTEDIEVFEKDLHRLVHLAKAVLDTESRKKLPLALVEALLVGLYNNLEGLVACSADDIAKAYKTLIADEVFSESARYAVSSPENVAMRLVLATGVFKGVC</sequence>
<dbReference type="PANTHER" id="PTHR39639">
    <property type="entry name" value="CHROMOSOME 16, WHOLE GENOME SHOTGUN SEQUENCE"/>
    <property type="match status" value="1"/>
</dbReference>
<name>A0ABT6BJZ5_9GAMM</name>
<organism evidence="2 3">
    <name type="scientific">Luteibacter sahnii</name>
    <dbReference type="NCBI Taxonomy" id="3021977"/>
    <lineage>
        <taxon>Bacteria</taxon>
        <taxon>Pseudomonadati</taxon>
        <taxon>Pseudomonadota</taxon>
        <taxon>Gammaproteobacteria</taxon>
        <taxon>Lysobacterales</taxon>
        <taxon>Rhodanobacteraceae</taxon>
        <taxon>Luteibacter</taxon>
    </lineage>
</organism>
<dbReference type="Proteomes" id="UP001528850">
    <property type="component" value="Unassembled WGS sequence"/>
</dbReference>
<dbReference type="EMBL" id="JARJJS010000009">
    <property type="protein sequence ID" value="MDF4026937.1"/>
    <property type="molecule type" value="Genomic_DNA"/>
</dbReference>